<evidence type="ECO:0000259" key="2">
    <source>
        <dbReference type="Pfam" id="PF07859"/>
    </source>
</evidence>
<dbReference type="KEGG" id="ster:AOA14_07755"/>
<dbReference type="Pfam" id="PF07859">
    <property type="entry name" value="Abhydrolase_3"/>
    <property type="match status" value="1"/>
</dbReference>
<dbReference type="STRING" id="1219058.AOA14_07755"/>
<dbReference type="RefSeq" id="WP_062901374.1">
    <property type="nucleotide sequence ID" value="NZ_CP013342.1"/>
</dbReference>
<feature type="domain" description="Alpha/beta hydrolase fold-3" evidence="2">
    <location>
        <begin position="80"/>
        <end position="290"/>
    </location>
</feature>
<keyword evidence="1" id="KW-0378">Hydrolase</keyword>
<organism evidence="3 4">
    <name type="scientific">Sphingopyxis terrae subsp. terrae NBRC 15098</name>
    <dbReference type="NCBI Taxonomy" id="1219058"/>
    <lineage>
        <taxon>Bacteria</taxon>
        <taxon>Pseudomonadati</taxon>
        <taxon>Pseudomonadota</taxon>
        <taxon>Alphaproteobacteria</taxon>
        <taxon>Sphingomonadales</taxon>
        <taxon>Sphingomonadaceae</taxon>
        <taxon>Sphingopyxis</taxon>
    </lineage>
</organism>
<dbReference type="GO" id="GO:0016787">
    <property type="term" value="F:hydrolase activity"/>
    <property type="evidence" value="ECO:0007669"/>
    <property type="project" value="UniProtKB-KW"/>
</dbReference>
<dbReference type="PANTHER" id="PTHR48081:SF8">
    <property type="entry name" value="ALPHA_BETA HYDROLASE FOLD-3 DOMAIN-CONTAINING PROTEIN-RELATED"/>
    <property type="match status" value="1"/>
</dbReference>
<evidence type="ECO:0000256" key="1">
    <source>
        <dbReference type="ARBA" id="ARBA00022801"/>
    </source>
</evidence>
<dbReference type="InterPro" id="IPR029058">
    <property type="entry name" value="AB_hydrolase_fold"/>
</dbReference>
<reference evidence="4" key="1">
    <citation type="submission" date="2015-11" db="EMBL/GenBank/DDBJ databases">
        <title>Complete genome sequence of a polyethylene glycol-degrading strain Sphingopyxis terrae strain 203-1 (NBRC 15098).</title>
        <authorList>
            <person name="Yoshiyuki O."/>
            <person name="Shouta N."/>
            <person name="Nagata Y."/>
            <person name="Numata M."/>
            <person name="Tsuchikane K."/>
            <person name="Hosoyama A."/>
            <person name="Yamazoe A."/>
            <person name="Tsuda M."/>
            <person name="Fujita N."/>
            <person name="Kawai F."/>
        </authorList>
    </citation>
    <scope>NUCLEOTIDE SEQUENCE [LARGE SCALE GENOMIC DNA]</scope>
    <source>
        <strain evidence="4">203-1</strain>
    </source>
</reference>
<dbReference type="PANTHER" id="PTHR48081">
    <property type="entry name" value="AB HYDROLASE SUPERFAMILY PROTEIN C4A8.06C"/>
    <property type="match status" value="1"/>
</dbReference>
<dbReference type="InterPro" id="IPR050300">
    <property type="entry name" value="GDXG_lipolytic_enzyme"/>
</dbReference>
<gene>
    <name evidence="3" type="ORF">AOA14_07755</name>
</gene>
<dbReference type="AlphaFoldDB" id="A0A142VXR5"/>
<dbReference type="SUPFAM" id="SSF53474">
    <property type="entry name" value="alpha/beta-Hydrolases"/>
    <property type="match status" value="1"/>
</dbReference>
<sequence length="320" mass="33325">MDTRHLVDRELQPLIDLFGRVDLDAAPIAEIRAKAAETYAILPPPVIAPEELLIPSIHGGPDMLAFLFRPAQGRAGAGAILHIHGGGMVMGSVRQMQAGPAALAAAVGVPVLSVEYRLAPENPFPAPQEDCHSALVWLAAQADALGFDAQRIVVAGESAGGGLAAALAIMARDLGGPALAGQLLTYPMLDHRTGGDACPYRNPVTGEFIWTRASNRFGWSALRGAYAADDERRGWFSPSLADDHSGLPPAYIATGSLDLFFDENLDYAQRLAAAGVPVELHSYAGAIHAFNAIPTAAISQRFTAGLLAAAAAMTAPPAAG</sequence>
<name>A0A142VXR5_9SPHN</name>
<proteinExistence type="predicted"/>
<dbReference type="Gene3D" id="3.40.50.1820">
    <property type="entry name" value="alpha/beta hydrolase"/>
    <property type="match status" value="1"/>
</dbReference>
<accession>A0A142VXR5</accession>
<evidence type="ECO:0000313" key="4">
    <source>
        <dbReference type="Proteomes" id="UP000076234"/>
    </source>
</evidence>
<dbReference type="EMBL" id="CP013342">
    <property type="protein sequence ID" value="AMU94499.1"/>
    <property type="molecule type" value="Genomic_DNA"/>
</dbReference>
<dbReference type="Proteomes" id="UP000076234">
    <property type="component" value="Chromosome"/>
</dbReference>
<evidence type="ECO:0000313" key="3">
    <source>
        <dbReference type="EMBL" id="AMU94499.1"/>
    </source>
</evidence>
<dbReference type="InterPro" id="IPR013094">
    <property type="entry name" value="AB_hydrolase_3"/>
</dbReference>
<reference evidence="3 4" key="2">
    <citation type="journal article" date="2016" name="Genome Announc.">
        <title>Complete Genome Sequence of Sphingopyxis terrae Strain 203-1 (NBRC 111660), a Polyethylene Glycol Degrader.</title>
        <authorList>
            <person name="Ohtsubo Y."/>
            <person name="Nonoyama S."/>
            <person name="Nagata Y."/>
            <person name="Numata M."/>
            <person name="Tsuchikane K."/>
            <person name="Hosoyama A."/>
            <person name="Yamazoe A."/>
            <person name="Tsuda M."/>
            <person name="Fujita N."/>
            <person name="Kawai F."/>
        </authorList>
    </citation>
    <scope>NUCLEOTIDE SEQUENCE [LARGE SCALE GENOMIC DNA]</scope>
    <source>
        <strain evidence="3 4">203-1</strain>
    </source>
</reference>
<protein>
    <submittedName>
        <fullName evidence="3">Arylesterase</fullName>
    </submittedName>
</protein>